<comment type="caution">
    <text evidence="4">The sequence shown here is derived from an EMBL/GenBank/DDBJ whole genome shotgun (WGS) entry which is preliminary data.</text>
</comment>
<protein>
    <submittedName>
        <fullName evidence="4">GNAT family N-acetyltransferase</fullName>
        <ecNumber evidence="4">2.3.1.-</ecNumber>
    </submittedName>
</protein>
<feature type="domain" description="N-acetyltransferase" evidence="3">
    <location>
        <begin position="15"/>
        <end position="147"/>
    </location>
</feature>
<sequence length="148" mass="16858">MKIKIVSKRSENLILQLTDVWESSVRATHSFLSEEAVQTIKTSLPEILRKIPDLIIAEDESPIAFMGISHQELEMLFVAPEFRGHGIGKQLITYGIKNFNVNKLTVNEQNPQAIGFYQHLGFETYRRTETDDAGNPYPILHMKKTDAD</sequence>
<evidence type="ECO:0000256" key="1">
    <source>
        <dbReference type="ARBA" id="ARBA00022679"/>
    </source>
</evidence>
<dbReference type="InterPro" id="IPR000182">
    <property type="entry name" value="GNAT_dom"/>
</dbReference>
<dbReference type="PROSITE" id="PS51186">
    <property type="entry name" value="GNAT"/>
    <property type="match status" value="1"/>
</dbReference>
<dbReference type="Pfam" id="PF13673">
    <property type="entry name" value="Acetyltransf_10"/>
    <property type="match status" value="1"/>
</dbReference>
<dbReference type="AlphaFoldDB" id="A0A9D1ZTB7"/>
<dbReference type="SUPFAM" id="SSF55729">
    <property type="entry name" value="Acyl-CoA N-acyltransferases (Nat)"/>
    <property type="match status" value="1"/>
</dbReference>
<proteinExistence type="predicted"/>
<evidence type="ECO:0000259" key="3">
    <source>
        <dbReference type="PROSITE" id="PS51186"/>
    </source>
</evidence>
<dbReference type="PANTHER" id="PTHR43800:SF1">
    <property type="entry name" value="PEPTIDYL-LYSINE N-ACETYLTRANSFERASE YJAB"/>
    <property type="match status" value="1"/>
</dbReference>
<accession>A0A9D1ZTB7</accession>
<evidence type="ECO:0000313" key="4">
    <source>
        <dbReference type="EMBL" id="HIY93684.1"/>
    </source>
</evidence>
<dbReference type="CDD" id="cd04301">
    <property type="entry name" value="NAT_SF"/>
    <property type="match status" value="1"/>
</dbReference>
<dbReference type="Proteomes" id="UP000824013">
    <property type="component" value="Unassembled WGS sequence"/>
</dbReference>
<evidence type="ECO:0000313" key="5">
    <source>
        <dbReference type="Proteomes" id="UP000824013"/>
    </source>
</evidence>
<dbReference type="EC" id="2.3.1.-" evidence="4"/>
<dbReference type="InterPro" id="IPR016181">
    <property type="entry name" value="Acyl_CoA_acyltransferase"/>
</dbReference>
<keyword evidence="2 4" id="KW-0012">Acyltransferase</keyword>
<organism evidence="4 5">
    <name type="scientific">Candidatus Companilactobacillus pullicola</name>
    <dbReference type="NCBI Taxonomy" id="2838523"/>
    <lineage>
        <taxon>Bacteria</taxon>
        <taxon>Bacillati</taxon>
        <taxon>Bacillota</taxon>
        <taxon>Bacilli</taxon>
        <taxon>Lactobacillales</taxon>
        <taxon>Lactobacillaceae</taxon>
        <taxon>Companilactobacillus</taxon>
    </lineage>
</organism>
<keyword evidence="1 4" id="KW-0808">Transferase</keyword>
<reference evidence="4" key="2">
    <citation type="submission" date="2021-04" db="EMBL/GenBank/DDBJ databases">
        <authorList>
            <person name="Gilroy R."/>
        </authorList>
    </citation>
    <scope>NUCLEOTIDE SEQUENCE</scope>
    <source>
        <strain evidence="4">3204</strain>
    </source>
</reference>
<dbReference type="Gene3D" id="3.40.630.30">
    <property type="match status" value="1"/>
</dbReference>
<dbReference type="GO" id="GO:0016747">
    <property type="term" value="F:acyltransferase activity, transferring groups other than amino-acyl groups"/>
    <property type="evidence" value="ECO:0007669"/>
    <property type="project" value="InterPro"/>
</dbReference>
<gene>
    <name evidence="4" type="ORF">H9820_12190</name>
</gene>
<reference evidence="4" key="1">
    <citation type="journal article" date="2021" name="PeerJ">
        <title>Extensive microbial diversity within the chicken gut microbiome revealed by metagenomics and culture.</title>
        <authorList>
            <person name="Gilroy R."/>
            <person name="Ravi A."/>
            <person name="Getino M."/>
            <person name="Pursley I."/>
            <person name="Horton D.L."/>
            <person name="Alikhan N.F."/>
            <person name="Baker D."/>
            <person name="Gharbi K."/>
            <person name="Hall N."/>
            <person name="Watson M."/>
            <person name="Adriaenssens E.M."/>
            <person name="Foster-Nyarko E."/>
            <person name="Jarju S."/>
            <person name="Secka A."/>
            <person name="Antonio M."/>
            <person name="Oren A."/>
            <person name="Chaudhuri R.R."/>
            <person name="La Ragione R."/>
            <person name="Hildebrand F."/>
            <person name="Pallen M.J."/>
        </authorList>
    </citation>
    <scope>NUCLEOTIDE SEQUENCE</scope>
    <source>
        <strain evidence="4">3204</strain>
    </source>
</reference>
<evidence type="ECO:0000256" key="2">
    <source>
        <dbReference type="ARBA" id="ARBA00023315"/>
    </source>
</evidence>
<dbReference type="EMBL" id="DXCM01000090">
    <property type="protein sequence ID" value="HIY93684.1"/>
    <property type="molecule type" value="Genomic_DNA"/>
</dbReference>
<name>A0A9D1ZTB7_9LACO</name>
<dbReference type="PANTHER" id="PTHR43800">
    <property type="entry name" value="PEPTIDYL-LYSINE N-ACETYLTRANSFERASE YJAB"/>
    <property type="match status" value="1"/>
</dbReference>